<dbReference type="GO" id="GO:0002758">
    <property type="term" value="P:innate immune response-activating signaling pathway"/>
    <property type="evidence" value="ECO:0007669"/>
    <property type="project" value="UniProtKB-ARBA"/>
</dbReference>
<dbReference type="InterPro" id="IPR041118">
    <property type="entry name" value="Rx_N"/>
</dbReference>
<dbReference type="InterPro" id="IPR036388">
    <property type="entry name" value="WH-like_DNA-bd_sf"/>
</dbReference>
<keyword evidence="6" id="KW-0067">ATP-binding</keyword>
<feature type="domain" description="R13L1/DRL21-like LRR repeat region" evidence="10">
    <location>
        <begin position="692"/>
        <end position="813"/>
    </location>
</feature>
<accession>A0ABC9F1P2</accession>
<keyword evidence="4" id="KW-0547">Nucleotide-binding</keyword>
<evidence type="ECO:0000259" key="8">
    <source>
        <dbReference type="Pfam" id="PF18052"/>
    </source>
</evidence>
<feature type="domain" description="NB-ARC" evidence="7">
    <location>
        <begin position="184"/>
        <end position="349"/>
    </location>
</feature>
<dbReference type="Gene3D" id="1.20.5.4130">
    <property type="match status" value="1"/>
</dbReference>
<dbReference type="InterPro" id="IPR058922">
    <property type="entry name" value="WHD_DRP"/>
</dbReference>
<dbReference type="InterPro" id="IPR042197">
    <property type="entry name" value="Apaf_helical"/>
</dbReference>
<dbReference type="PRINTS" id="PR00364">
    <property type="entry name" value="DISEASERSIST"/>
</dbReference>
<evidence type="ECO:0000256" key="4">
    <source>
        <dbReference type="ARBA" id="ARBA00022741"/>
    </source>
</evidence>
<dbReference type="PANTHER" id="PTHR36766:SF55">
    <property type="entry name" value="OS11G0492900 PROTEIN"/>
    <property type="match status" value="1"/>
</dbReference>
<evidence type="ECO:0000313" key="12">
    <source>
        <dbReference type="Proteomes" id="UP001497457"/>
    </source>
</evidence>
<feature type="domain" description="Disease resistance N-terminal" evidence="8">
    <location>
        <begin position="14"/>
        <end position="99"/>
    </location>
</feature>
<dbReference type="PANTHER" id="PTHR36766">
    <property type="entry name" value="PLANT BROAD-SPECTRUM MILDEW RESISTANCE PROTEIN RPW8"/>
    <property type="match status" value="1"/>
</dbReference>
<sequence>MAEILATMVVGPLVSMVKDKASSYLLDQYQVMEGMEEQHEVLKRKLPAILDVIGDAEEQAAKHREGAKAWLEAVRKVAYKANDVLDEFKYEALRRKAKAEGHYKALGMDVIKLFPTHNRVVFRYKMANKLRMIVQEIDVLIAEMIAFRFKFKPQPPMSMKWRQTDACIPTDSLETASKSRAQEKKDLVGRLLAQASSVKLTVLPIVGMGGLGKTTLAQLVYNDPQIQKHFELRLWVCVSDDFDVDSLAARIVKENGAEASGSSALEKLQNAVSGKRYLLVLDDVWNRDEPSKWEKLKSYLQHGGSGSSVVTTTRDEAVAKLMMGTPEGAYKLGSLDEECIGKIIKRRAFGSKQETEWPDELVKMVGEVAKKCAGSPLAATALGSLLGTKTSKQEWDAVLNRSTICDEDNGILPVLKLSYNGLPSHMRQCFAFCAMFPKDYEINVEMLIQLWMANGFIPEKKGEHPEIIGKHIFVDLASRSFFQDVKGSPFMFGNTAVSKVSCKIHDLMHDVAMDSMGNECATVATEQSKTEDDLHSARHLYLSVDQPETILNASLEKGSPTSQTLICGGHVKEDMKILSKYNCIRALKISCGSFVIRPKYLHHLRYLDLSGSYIKVLPEDISILYHLQTLNLSYCGSLKRLPKGLKYLTALHHLYTHGCGNLESMPAELGHLTSLQTLTYFVAGTDSGCSNLGELQNLDLGGKLELSRLGNVTGADAQAAGLGNKKKLTEVELRWTGSAREAQNNNHKEVVERLKPHDGLKLLRIYFCGSNTFPTWMNTLRGMVELELIGCKKLGNLPALWELPALQILCLRDLMRLHCLCSGGTTPVTFPKLKVLRLLSMPSFKVWWDTDELQGEAPIFPKVEKLYIGNCVRLTALPKAASVITESSGGVDTKCRSAFPALREMTLSDLTKFDRWEAVEGTLGEGVTFPQLEELSIWYCTRLSALPKGSLLVNQSFGGAETVRHLSAFPALRKLHLSGLSALERWGAVEGTPGLSAAAAAAAQSSRSAAGPQAAAAAPHPLGLCSSRFGSWLQLLYRQLAGCSCCSGFTAAAAAAAAAAVAFPLLEDLMIHGCPRLIDLPEAPKLSKLVLGGNDQQISLQAASRCIPSLSMLILDAAGTMRRTWDRKPSLPAMWLIGCNHLFSHSRARALWRRCFAQLVDLEIRQCDALDYWPENVFQVLVCLKNLSIVGCSKLTGRTQASDEQSTPAPERGELLPRLESLLIAGCESLVEVPNLPTSLKTLRIGCCSNNIKSIVFGQQEDTSLVGGERVVRPDTSSSIPGSGSSEATASTAVLKLSSAANHRFFPCLKSLEVWECRGLSGVANLPPSIKTLDIMRCRKLQSLSGQLDAVQILSIFSCSRLESLESCLGDLRSLEELKLCFCKSLVSLPDGPQAYSSLRVLRIKYCDGIKLLPPSLQSRLGYLEEKDLDAHLEEPKTLTRAMRRLVENAATRLFPCLRDNESDSD</sequence>
<dbReference type="Pfam" id="PF18052">
    <property type="entry name" value="Rx_N"/>
    <property type="match status" value="1"/>
</dbReference>
<organism evidence="11 12">
    <name type="scientific">Urochloa decumbens</name>
    <dbReference type="NCBI Taxonomy" id="240449"/>
    <lineage>
        <taxon>Eukaryota</taxon>
        <taxon>Viridiplantae</taxon>
        <taxon>Streptophyta</taxon>
        <taxon>Embryophyta</taxon>
        <taxon>Tracheophyta</taxon>
        <taxon>Spermatophyta</taxon>
        <taxon>Magnoliopsida</taxon>
        <taxon>Liliopsida</taxon>
        <taxon>Poales</taxon>
        <taxon>Poaceae</taxon>
        <taxon>PACMAD clade</taxon>
        <taxon>Panicoideae</taxon>
        <taxon>Panicodae</taxon>
        <taxon>Paniceae</taxon>
        <taxon>Melinidinae</taxon>
        <taxon>Urochloa</taxon>
    </lineage>
</organism>
<evidence type="ECO:0000256" key="1">
    <source>
        <dbReference type="ARBA" id="ARBA00008894"/>
    </source>
</evidence>
<dbReference type="SUPFAM" id="SSF52047">
    <property type="entry name" value="RNI-like"/>
    <property type="match status" value="2"/>
</dbReference>
<dbReference type="GO" id="GO:0042742">
    <property type="term" value="P:defense response to bacterium"/>
    <property type="evidence" value="ECO:0007669"/>
    <property type="project" value="UniProtKB-ARBA"/>
</dbReference>
<keyword evidence="3" id="KW-0677">Repeat</keyword>
<dbReference type="Pfam" id="PF00931">
    <property type="entry name" value="NB-ARC"/>
    <property type="match status" value="1"/>
</dbReference>
<protein>
    <submittedName>
        <fullName evidence="11">Uncharacterized protein</fullName>
    </submittedName>
</protein>
<dbReference type="InterPro" id="IPR002182">
    <property type="entry name" value="NB-ARC"/>
</dbReference>
<evidence type="ECO:0000259" key="9">
    <source>
        <dbReference type="Pfam" id="PF23559"/>
    </source>
</evidence>
<keyword evidence="5" id="KW-0611">Plant defense</keyword>
<proteinExistence type="inferred from homology"/>
<dbReference type="InterPro" id="IPR027417">
    <property type="entry name" value="P-loop_NTPase"/>
</dbReference>
<dbReference type="Gene3D" id="1.10.8.430">
    <property type="entry name" value="Helical domain of apoptotic protease-activating factors"/>
    <property type="match status" value="1"/>
</dbReference>
<dbReference type="GO" id="GO:0009626">
    <property type="term" value="P:plant-type hypersensitive response"/>
    <property type="evidence" value="ECO:0007669"/>
    <property type="project" value="UniProtKB-ARBA"/>
</dbReference>
<dbReference type="Gene3D" id="3.80.10.10">
    <property type="entry name" value="Ribonuclease Inhibitor"/>
    <property type="match status" value="3"/>
</dbReference>
<dbReference type="Pfam" id="PF23559">
    <property type="entry name" value="WHD_DRP"/>
    <property type="match status" value="1"/>
</dbReference>
<name>A0ABC9F1P2_9POAL</name>
<dbReference type="GO" id="GO:0005524">
    <property type="term" value="F:ATP binding"/>
    <property type="evidence" value="ECO:0007669"/>
    <property type="project" value="UniProtKB-KW"/>
</dbReference>
<evidence type="ECO:0000256" key="5">
    <source>
        <dbReference type="ARBA" id="ARBA00022821"/>
    </source>
</evidence>
<evidence type="ECO:0000259" key="10">
    <source>
        <dbReference type="Pfam" id="PF25019"/>
    </source>
</evidence>
<reference evidence="11 12" key="2">
    <citation type="submission" date="2024-10" db="EMBL/GenBank/DDBJ databases">
        <authorList>
            <person name="Ryan C."/>
        </authorList>
    </citation>
    <scope>NUCLEOTIDE SEQUENCE [LARGE SCALE GENOMIC DNA]</scope>
</reference>
<evidence type="ECO:0000256" key="3">
    <source>
        <dbReference type="ARBA" id="ARBA00022737"/>
    </source>
</evidence>
<keyword evidence="12" id="KW-1185">Reference proteome</keyword>
<dbReference type="Proteomes" id="UP001497457">
    <property type="component" value="Chromosome 5rd"/>
</dbReference>
<dbReference type="Gene3D" id="3.40.50.300">
    <property type="entry name" value="P-loop containing nucleotide triphosphate hydrolases"/>
    <property type="match status" value="1"/>
</dbReference>
<keyword evidence="2" id="KW-0433">Leucine-rich repeat</keyword>
<evidence type="ECO:0000256" key="2">
    <source>
        <dbReference type="ARBA" id="ARBA00022614"/>
    </source>
</evidence>
<dbReference type="FunFam" id="1.10.10.10:FF:000322">
    <property type="entry name" value="Probable disease resistance protein At1g63360"/>
    <property type="match status" value="1"/>
</dbReference>
<dbReference type="SUPFAM" id="SSF52540">
    <property type="entry name" value="P-loop containing nucleoside triphosphate hydrolases"/>
    <property type="match status" value="1"/>
</dbReference>
<dbReference type="EMBL" id="OZ075115">
    <property type="protein sequence ID" value="CAL5066797.1"/>
    <property type="molecule type" value="Genomic_DNA"/>
</dbReference>
<dbReference type="Pfam" id="PF25019">
    <property type="entry name" value="LRR_R13L1-DRL21"/>
    <property type="match status" value="1"/>
</dbReference>
<dbReference type="InterPro" id="IPR032675">
    <property type="entry name" value="LRR_dom_sf"/>
</dbReference>
<evidence type="ECO:0000259" key="7">
    <source>
        <dbReference type="Pfam" id="PF00931"/>
    </source>
</evidence>
<feature type="domain" description="Disease resistance protein winged helix" evidence="9">
    <location>
        <begin position="435"/>
        <end position="512"/>
    </location>
</feature>
<dbReference type="Gene3D" id="1.10.10.10">
    <property type="entry name" value="Winged helix-like DNA-binding domain superfamily/Winged helix DNA-binding domain"/>
    <property type="match status" value="1"/>
</dbReference>
<reference evidence="12" key="1">
    <citation type="submission" date="2024-06" db="EMBL/GenBank/DDBJ databases">
        <authorList>
            <person name="Ryan C."/>
        </authorList>
    </citation>
    <scope>NUCLEOTIDE SEQUENCE [LARGE SCALE GENOMIC DNA]</scope>
</reference>
<gene>
    <name evidence="11" type="ORF">URODEC1_LOCUS100638</name>
</gene>
<dbReference type="SUPFAM" id="SSF52058">
    <property type="entry name" value="L domain-like"/>
    <property type="match status" value="1"/>
</dbReference>
<evidence type="ECO:0000313" key="11">
    <source>
        <dbReference type="EMBL" id="CAL5066797.1"/>
    </source>
</evidence>
<dbReference type="InterPro" id="IPR056789">
    <property type="entry name" value="LRR_R13L1-DRL21"/>
</dbReference>
<comment type="similarity">
    <text evidence="1">Belongs to the disease resistance NB-LRR family.</text>
</comment>
<evidence type="ECO:0000256" key="6">
    <source>
        <dbReference type="ARBA" id="ARBA00022840"/>
    </source>
</evidence>